<dbReference type="OrthoDB" id="5958085at2"/>
<organism evidence="2 3">
    <name type="scientific">Dyella tabacisoli</name>
    <dbReference type="NCBI Taxonomy" id="2282381"/>
    <lineage>
        <taxon>Bacteria</taxon>
        <taxon>Pseudomonadati</taxon>
        <taxon>Pseudomonadota</taxon>
        <taxon>Gammaproteobacteria</taxon>
        <taxon>Lysobacterales</taxon>
        <taxon>Rhodanobacteraceae</taxon>
        <taxon>Dyella</taxon>
    </lineage>
</organism>
<dbReference type="EMBL" id="QQAH01000014">
    <property type="protein sequence ID" value="RDD80807.1"/>
    <property type="molecule type" value="Genomic_DNA"/>
</dbReference>
<evidence type="ECO:0000313" key="2">
    <source>
        <dbReference type="EMBL" id="RDD80807.1"/>
    </source>
</evidence>
<feature type="region of interest" description="Disordered" evidence="1">
    <location>
        <begin position="1"/>
        <end position="29"/>
    </location>
</feature>
<dbReference type="RefSeq" id="WP_114846380.1">
    <property type="nucleotide sequence ID" value="NZ_JBHSPE010000002.1"/>
</dbReference>
<protein>
    <submittedName>
        <fullName evidence="2">Uncharacterized protein</fullName>
    </submittedName>
</protein>
<accession>A0A369UJW2</accession>
<gene>
    <name evidence="2" type="ORF">DVJ77_15225</name>
</gene>
<evidence type="ECO:0000256" key="1">
    <source>
        <dbReference type="SAM" id="MobiDB-lite"/>
    </source>
</evidence>
<evidence type="ECO:0000313" key="3">
    <source>
        <dbReference type="Proteomes" id="UP000253782"/>
    </source>
</evidence>
<dbReference type="AlphaFoldDB" id="A0A369UJW2"/>
<sequence length="60" mass="6404">MSTTPPDPNALEGDTSDITVPPVAQRHPQGHGVLDTLEIAALDEILHEAALRDSALRPPR</sequence>
<reference evidence="2 3" key="1">
    <citation type="submission" date="2018-07" db="EMBL/GenBank/DDBJ databases">
        <title>Dyella tabacisoli L4-6T, whole genome shotgun sequence.</title>
        <authorList>
            <person name="Zhou X.-K."/>
            <person name="Li W.-J."/>
            <person name="Duan Y.-Q."/>
        </authorList>
    </citation>
    <scope>NUCLEOTIDE SEQUENCE [LARGE SCALE GENOMIC DNA]</scope>
    <source>
        <strain evidence="2 3">L4-6</strain>
    </source>
</reference>
<name>A0A369UJW2_9GAMM</name>
<proteinExistence type="predicted"/>
<keyword evidence="3" id="KW-1185">Reference proteome</keyword>
<dbReference type="Proteomes" id="UP000253782">
    <property type="component" value="Unassembled WGS sequence"/>
</dbReference>
<comment type="caution">
    <text evidence="2">The sequence shown here is derived from an EMBL/GenBank/DDBJ whole genome shotgun (WGS) entry which is preliminary data.</text>
</comment>